<comment type="catalytic activity">
    <reaction evidence="7">
        <text>riboflavin + ATP = FMN + ADP + H(+)</text>
        <dbReference type="Rhea" id="RHEA:14357"/>
        <dbReference type="ChEBI" id="CHEBI:15378"/>
        <dbReference type="ChEBI" id="CHEBI:30616"/>
        <dbReference type="ChEBI" id="CHEBI:57986"/>
        <dbReference type="ChEBI" id="CHEBI:58210"/>
        <dbReference type="ChEBI" id="CHEBI:456216"/>
        <dbReference type="EC" id="2.7.1.26"/>
    </reaction>
</comment>
<dbReference type="SUPFAM" id="SSF82114">
    <property type="entry name" value="Riboflavin kinase-like"/>
    <property type="match status" value="1"/>
</dbReference>
<accession>A0A2M6W1L8</accession>
<comment type="caution">
    <text evidence="9">The sequence shown here is derived from an EMBL/GenBank/DDBJ whole genome shotgun (WGS) entry which is preliminary data.</text>
</comment>
<dbReference type="GO" id="GO:0009398">
    <property type="term" value="P:FMN biosynthetic process"/>
    <property type="evidence" value="ECO:0007669"/>
    <property type="project" value="TreeGrafter"/>
</dbReference>
<evidence type="ECO:0000256" key="4">
    <source>
        <dbReference type="ARBA" id="ARBA00022679"/>
    </source>
</evidence>
<protein>
    <recommendedName>
        <fullName evidence="1">riboflavin kinase</fullName>
        <ecNumber evidence="1">2.7.1.26</ecNumber>
    </recommendedName>
</protein>
<evidence type="ECO:0000313" key="9">
    <source>
        <dbReference type="EMBL" id="PIT86683.1"/>
    </source>
</evidence>
<dbReference type="EC" id="2.7.1.26" evidence="1"/>
<evidence type="ECO:0000256" key="5">
    <source>
        <dbReference type="ARBA" id="ARBA00022741"/>
    </source>
</evidence>
<feature type="domain" description="Riboflavin kinase" evidence="8">
    <location>
        <begin position="11"/>
        <end position="124"/>
    </location>
</feature>
<evidence type="ECO:0000256" key="2">
    <source>
        <dbReference type="ARBA" id="ARBA00022630"/>
    </source>
</evidence>
<keyword evidence="6" id="KW-0067">ATP-binding</keyword>
<dbReference type="GO" id="GO:0009231">
    <property type="term" value="P:riboflavin biosynthetic process"/>
    <property type="evidence" value="ECO:0007669"/>
    <property type="project" value="InterPro"/>
</dbReference>
<sequence>MLPWRYYDNNMFTGKVIHGDGVGKELGYPTANLDTHVDNLGVVSGVYAAEVSLQGKEYRAALVIDTDIPKIEVFLFDYSGDGFYDTVLHVEPIQKVSDVAPFENRADLIEKIDQDIQKVKNVFKAL</sequence>
<evidence type="ECO:0000313" key="10">
    <source>
        <dbReference type="Proteomes" id="UP000229362"/>
    </source>
</evidence>
<dbReference type="InterPro" id="IPR023465">
    <property type="entry name" value="Riboflavin_kinase_dom_sf"/>
</dbReference>
<evidence type="ECO:0000259" key="8">
    <source>
        <dbReference type="SMART" id="SM00904"/>
    </source>
</evidence>
<keyword evidence="2" id="KW-0285">Flavoprotein</keyword>
<name>A0A2M6W1L8_9BACT</name>
<reference evidence="10" key="1">
    <citation type="submission" date="2017-09" db="EMBL/GenBank/DDBJ databases">
        <title>Depth-based differentiation of microbial function through sediment-hosted aquifers and enrichment of novel symbionts in the deep terrestrial subsurface.</title>
        <authorList>
            <person name="Probst A.J."/>
            <person name="Ladd B."/>
            <person name="Jarett J.K."/>
            <person name="Geller-Mcgrath D.E."/>
            <person name="Sieber C.M.K."/>
            <person name="Emerson J.B."/>
            <person name="Anantharaman K."/>
            <person name="Thomas B.C."/>
            <person name="Malmstrom R."/>
            <person name="Stieglmeier M."/>
            <person name="Klingl A."/>
            <person name="Woyke T."/>
            <person name="Ryan C.M."/>
            <person name="Banfield J.F."/>
        </authorList>
    </citation>
    <scope>NUCLEOTIDE SEQUENCE [LARGE SCALE GENOMIC DNA]</scope>
</reference>
<keyword evidence="3" id="KW-0288">FMN</keyword>
<evidence type="ECO:0000256" key="3">
    <source>
        <dbReference type="ARBA" id="ARBA00022643"/>
    </source>
</evidence>
<dbReference type="EMBL" id="PFBZ01000076">
    <property type="protein sequence ID" value="PIT86683.1"/>
    <property type="molecule type" value="Genomic_DNA"/>
</dbReference>
<evidence type="ECO:0000256" key="1">
    <source>
        <dbReference type="ARBA" id="ARBA00012105"/>
    </source>
</evidence>
<keyword evidence="5" id="KW-0547">Nucleotide-binding</keyword>
<gene>
    <name evidence="9" type="ORF">COU33_01780</name>
</gene>
<evidence type="ECO:0000256" key="6">
    <source>
        <dbReference type="ARBA" id="ARBA00022840"/>
    </source>
</evidence>
<dbReference type="SMART" id="SM00904">
    <property type="entry name" value="Flavokinase"/>
    <property type="match status" value="1"/>
</dbReference>
<evidence type="ECO:0000256" key="7">
    <source>
        <dbReference type="ARBA" id="ARBA00047880"/>
    </source>
</evidence>
<dbReference type="Pfam" id="PF01687">
    <property type="entry name" value="Flavokinase"/>
    <property type="match status" value="1"/>
</dbReference>
<organism evidence="9 10">
    <name type="scientific">Candidatus Magasanikbacteria bacterium CG10_big_fil_rev_8_21_14_0_10_43_6</name>
    <dbReference type="NCBI Taxonomy" id="1974650"/>
    <lineage>
        <taxon>Bacteria</taxon>
        <taxon>Candidatus Magasanikiibacteriota</taxon>
    </lineage>
</organism>
<dbReference type="AlphaFoldDB" id="A0A2M6W1L8"/>
<dbReference type="GO" id="GO:0008531">
    <property type="term" value="F:riboflavin kinase activity"/>
    <property type="evidence" value="ECO:0007669"/>
    <property type="project" value="UniProtKB-EC"/>
</dbReference>
<dbReference type="Proteomes" id="UP000229362">
    <property type="component" value="Unassembled WGS sequence"/>
</dbReference>
<dbReference type="GO" id="GO:0005524">
    <property type="term" value="F:ATP binding"/>
    <property type="evidence" value="ECO:0007669"/>
    <property type="project" value="UniProtKB-KW"/>
</dbReference>
<dbReference type="PANTHER" id="PTHR22749:SF6">
    <property type="entry name" value="RIBOFLAVIN KINASE"/>
    <property type="match status" value="1"/>
</dbReference>
<dbReference type="InterPro" id="IPR023468">
    <property type="entry name" value="Riboflavin_kinase"/>
</dbReference>
<keyword evidence="4" id="KW-0808">Transferase</keyword>
<proteinExistence type="predicted"/>
<dbReference type="Gene3D" id="2.40.30.30">
    <property type="entry name" value="Riboflavin kinase-like"/>
    <property type="match status" value="1"/>
</dbReference>
<dbReference type="PANTHER" id="PTHR22749">
    <property type="entry name" value="RIBOFLAVIN KINASE/FMN ADENYLYLTRANSFERASE"/>
    <property type="match status" value="1"/>
</dbReference>
<dbReference type="InterPro" id="IPR015865">
    <property type="entry name" value="Riboflavin_kinase_bac/euk"/>
</dbReference>